<dbReference type="GO" id="GO:0016279">
    <property type="term" value="F:protein-lysine N-methyltransferase activity"/>
    <property type="evidence" value="ECO:0007669"/>
    <property type="project" value="UniProtKB-UniRule"/>
</dbReference>
<evidence type="ECO:0000256" key="7">
    <source>
        <dbReference type="SAM" id="MobiDB-lite"/>
    </source>
</evidence>
<dbReference type="GO" id="GO:0005634">
    <property type="term" value="C:nucleus"/>
    <property type="evidence" value="ECO:0007669"/>
    <property type="project" value="UniProtKB-SubCell"/>
</dbReference>
<sequence>MDGFIAWFQSHGAHLDNSSLGIVDFPLSEGRRGAIALKDIPECHTLFTVPRGLTLSTRTSQLPKRFGVDAWQKAGLHKGWVGLILCMMWEQANGSSSRWRGYLGKDPKTLPDEFDTPMFWGEDDLAELKGTSVVEKLGKADAEVDYTTKLLPAVKSRPDLFLPNDLSTYYSLGVYHIMGSRILSRSFVVEKWNGDEDEDDAAGTAGNISMESAMDVDEKDPNQDPDRVGHEEDSEDEDEDEDDPSDVAMVPMADILNARYQTENAKLFYEKDVLKMVSTRPIKSGEQIWNTYGDLPNAELLRRYGHVDILPLPSGGSGNPADVVEIKADLIVSVISSFLEAVKGDQAKERIDWWLEAGGEDIFVLDHDFEVPPAMISFTKLLLLSEKEWEKARKKSTPPKPKLEGALYDILISTIERRFADYPTTLETDRACPTGSLPLNKRQALIVRIGEKDILRGNLQKLKTLKETDSIRSAQGSNKRKAALSDSSSKGKRIRR</sequence>
<dbReference type="GO" id="GO:0032259">
    <property type="term" value="P:methylation"/>
    <property type="evidence" value="ECO:0007669"/>
    <property type="project" value="UniProtKB-KW"/>
</dbReference>
<keyword evidence="10" id="KW-1185">Reference proteome</keyword>
<dbReference type="PANTHER" id="PTHR13271:SF34">
    <property type="entry name" value="N-LYSINE METHYLTRANSFERASE SETD6"/>
    <property type="match status" value="1"/>
</dbReference>
<dbReference type="AlphaFoldDB" id="A0A8H5FWR8"/>
<dbReference type="InterPro" id="IPR001214">
    <property type="entry name" value="SET_dom"/>
</dbReference>
<dbReference type="Proteomes" id="UP000559027">
    <property type="component" value="Unassembled WGS sequence"/>
</dbReference>
<dbReference type="PIRSF" id="PIRSF011771">
    <property type="entry name" value="RMS1_SET"/>
    <property type="match status" value="1"/>
</dbReference>
<accession>A0A8H5FWR8</accession>
<evidence type="ECO:0000259" key="8">
    <source>
        <dbReference type="PROSITE" id="PS50280"/>
    </source>
</evidence>
<evidence type="ECO:0000313" key="10">
    <source>
        <dbReference type="Proteomes" id="UP000559027"/>
    </source>
</evidence>
<evidence type="ECO:0000256" key="4">
    <source>
        <dbReference type="ARBA" id="ARBA00022691"/>
    </source>
</evidence>
<feature type="compositionally biased region" description="Basic and acidic residues" evidence="7">
    <location>
        <begin position="219"/>
        <end position="231"/>
    </location>
</feature>
<dbReference type="SUPFAM" id="SSF82199">
    <property type="entry name" value="SET domain"/>
    <property type="match status" value="1"/>
</dbReference>
<dbReference type="InterPro" id="IPR050600">
    <property type="entry name" value="SETD3_SETD6_MTase"/>
</dbReference>
<dbReference type="Pfam" id="PF09273">
    <property type="entry name" value="Rubis-subs-bind"/>
    <property type="match status" value="1"/>
</dbReference>
<dbReference type="OrthoDB" id="341421at2759"/>
<dbReference type="PANTHER" id="PTHR13271">
    <property type="entry name" value="UNCHARACTERIZED PUTATIVE METHYLTRANSFERASE"/>
    <property type="match status" value="1"/>
</dbReference>
<dbReference type="EMBL" id="JAACJO010000012">
    <property type="protein sequence ID" value="KAF5351794.1"/>
    <property type="molecule type" value="Genomic_DNA"/>
</dbReference>
<proteinExistence type="inferred from homology"/>
<keyword evidence="4 6" id="KW-0949">S-adenosyl-L-methionine</keyword>
<evidence type="ECO:0000256" key="2">
    <source>
        <dbReference type="ARBA" id="ARBA00022603"/>
    </source>
</evidence>
<feature type="region of interest" description="Disordered" evidence="7">
    <location>
        <begin position="210"/>
        <end position="246"/>
    </location>
</feature>
<reference evidence="9 10" key="1">
    <citation type="journal article" date="2020" name="ISME J.">
        <title>Uncovering the hidden diversity of litter-decomposition mechanisms in mushroom-forming fungi.</title>
        <authorList>
            <person name="Floudas D."/>
            <person name="Bentzer J."/>
            <person name="Ahren D."/>
            <person name="Johansson T."/>
            <person name="Persson P."/>
            <person name="Tunlid A."/>
        </authorList>
    </citation>
    <scope>NUCLEOTIDE SEQUENCE [LARGE SCALE GENOMIC DNA]</scope>
    <source>
        <strain evidence="9 10">CBS 146.42</strain>
    </source>
</reference>
<dbReference type="InterPro" id="IPR036464">
    <property type="entry name" value="Rubisco_LSMT_subst-bd_sf"/>
</dbReference>
<dbReference type="InterPro" id="IPR046341">
    <property type="entry name" value="SET_dom_sf"/>
</dbReference>
<evidence type="ECO:0000256" key="1">
    <source>
        <dbReference type="ARBA" id="ARBA00004123"/>
    </source>
</evidence>
<protein>
    <recommendedName>
        <fullName evidence="6">Ribosomal lysine N-methyltransferase 4</fullName>
        <ecNumber evidence="6">2.1.1.-</ecNumber>
    </recommendedName>
</protein>
<comment type="function">
    <text evidence="6">S-adenosyl-L-methionine-dependent protein-lysine N-methyltransferase that monomethylates 60S ribosomal protein L42.</text>
</comment>
<comment type="similarity">
    <text evidence="6">Belongs to the class V-like SAM-binding methyltransferase superfamily. Histone-lysine methyltransferase family. SETD6 subfamily.</text>
</comment>
<dbReference type="InterPro" id="IPR015353">
    <property type="entry name" value="Rubisco_LSMT_subst-bd"/>
</dbReference>
<dbReference type="Gene3D" id="3.90.1410.10">
    <property type="entry name" value="set domain protein methyltransferase, domain 1"/>
    <property type="match status" value="1"/>
</dbReference>
<gene>
    <name evidence="9" type="ORF">D9756_007632</name>
</gene>
<dbReference type="EC" id="2.1.1.-" evidence="6"/>
<dbReference type="InterPro" id="IPR011383">
    <property type="entry name" value="N-lys_methylase_SETD6"/>
</dbReference>
<dbReference type="InterPro" id="IPR044430">
    <property type="entry name" value="SETD6_SET"/>
</dbReference>
<dbReference type="Gene3D" id="3.90.1420.10">
    <property type="entry name" value="Rubisco LSMT, substrate-binding domain"/>
    <property type="match status" value="1"/>
</dbReference>
<dbReference type="SUPFAM" id="SSF81822">
    <property type="entry name" value="RuBisCo LSMT C-terminal, substrate-binding domain"/>
    <property type="match status" value="1"/>
</dbReference>
<dbReference type="PROSITE" id="PS50280">
    <property type="entry name" value="SET"/>
    <property type="match status" value="1"/>
</dbReference>
<comment type="subcellular location">
    <subcellularLocation>
        <location evidence="1 6">Nucleus</location>
    </subcellularLocation>
</comment>
<evidence type="ECO:0000256" key="5">
    <source>
        <dbReference type="ARBA" id="ARBA00023242"/>
    </source>
</evidence>
<comment type="caution">
    <text evidence="9">The sequence shown here is derived from an EMBL/GenBank/DDBJ whole genome shotgun (WGS) entry which is preliminary data.</text>
</comment>
<evidence type="ECO:0000256" key="3">
    <source>
        <dbReference type="ARBA" id="ARBA00022679"/>
    </source>
</evidence>
<name>A0A8H5FWR8_9AGAR</name>
<feature type="compositionally biased region" description="Acidic residues" evidence="7">
    <location>
        <begin position="232"/>
        <end position="245"/>
    </location>
</feature>
<feature type="domain" description="SET" evidence="8">
    <location>
        <begin position="18"/>
        <end position="293"/>
    </location>
</feature>
<organism evidence="9 10">
    <name type="scientific">Leucocoprinus leucothites</name>
    <dbReference type="NCBI Taxonomy" id="201217"/>
    <lineage>
        <taxon>Eukaryota</taxon>
        <taxon>Fungi</taxon>
        <taxon>Dikarya</taxon>
        <taxon>Basidiomycota</taxon>
        <taxon>Agaricomycotina</taxon>
        <taxon>Agaricomycetes</taxon>
        <taxon>Agaricomycetidae</taxon>
        <taxon>Agaricales</taxon>
        <taxon>Agaricineae</taxon>
        <taxon>Agaricaceae</taxon>
        <taxon>Leucocoprinus</taxon>
    </lineage>
</organism>
<feature type="region of interest" description="Disordered" evidence="7">
    <location>
        <begin position="471"/>
        <end position="496"/>
    </location>
</feature>
<dbReference type="CDD" id="cd19178">
    <property type="entry name" value="SET_SETD6"/>
    <property type="match status" value="1"/>
</dbReference>
<evidence type="ECO:0000313" key="9">
    <source>
        <dbReference type="EMBL" id="KAF5351794.1"/>
    </source>
</evidence>
<keyword evidence="2 6" id="KW-0489">Methyltransferase</keyword>
<keyword evidence="5 6" id="KW-0539">Nucleus</keyword>
<keyword evidence="3 6" id="KW-0808">Transferase</keyword>
<evidence type="ECO:0000256" key="6">
    <source>
        <dbReference type="PIRNR" id="PIRNR011771"/>
    </source>
</evidence>